<proteinExistence type="predicted"/>
<keyword evidence="1" id="KW-0175">Coiled coil</keyword>
<dbReference type="AlphaFoldDB" id="X1NV68"/>
<gene>
    <name evidence="3" type="ORF">S06H3_47417</name>
</gene>
<evidence type="ECO:0000256" key="1">
    <source>
        <dbReference type="SAM" id="Coils"/>
    </source>
</evidence>
<reference evidence="3" key="1">
    <citation type="journal article" date="2014" name="Front. Microbiol.">
        <title>High frequency of phylogenetically diverse reductive dehalogenase-homologous genes in deep subseafloor sedimentary metagenomes.</title>
        <authorList>
            <person name="Kawai M."/>
            <person name="Futagami T."/>
            <person name="Toyoda A."/>
            <person name="Takaki Y."/>
            <person name="Nishi S."/>
            <person name="Hori S."/>
            <person name="Arai W."/>
            <person name="Tsubouchi T."/>
            <person name="Morono Y."/>
            <person name="Uchiyama I."/>
            <person name="Ito T."/>
            <person name="Fujiyama A."/>
            <person name="Inagaki F."/>
            <person name="Takami H."/>
        </authorList>
    </citation>
    <scope>NUCLEOTIDE SEQUENCE</scope>
    <source>
        <strain evidence="3">Expedition CK06-06</strain>
    </source>
</reference>
<dbReference type="EMBL" id="BARV01029781">
    <property type="protein sequence ID" value="GAI34111.1"/>
    <property type="molecule type" value="Genomic_DNA"/>
</dbReference>
<evidence type="ECO:0000256" key="2">
    <source>
        <dbReference type="SAM" id="Phobius"/>
    </source>
</evidence>
<comment type="caution">
    <text evidence="3">The sequence shown here is derived from an EMBL/GenBank/DDBJ whole genome shotgun (WGS) entry which is preliminary data.</text>
</comment>
<protein>
    <submittedName>
        <fullName evidence="3">Uncharacterized protein</fullName>
    </submittedName>
</protein>
<feature type="coiled-coil region" evidence="1">
    <location>
        <begin position="71"/>
        <end position="127"/>
    </location>
</feature>
<keyword evidence="2" id="KW-1133">Transmembrane helix</keyword>
<feature type="non-terminal residue" evidence="3">
    <location>
        <position position="1"/>
    </location>
</feature>
<feature type="non-terminal residue" evidence="3">
    <location>
        <position position="257"/>
    </location>
</feature>
<accession>X1NV68</accession>
<name>X1NV68_9ZZZZ</name>
<evidence type="ECO:0000313" key="3">
    <source>
        <dbReference type="EMBL" id="GAI34111.1"/>
    </source>
</evidence>
<keyword evidence="2" id="KW-0472">Membrane</keyword>
<feature type="transmembrane region" description="Helical" evidence="2">
    <location>
        <begin position="151"/>
        <end position="171"/>
    </location>
</feature>
<organism evidence="3">
    <name type="scientific">marine sediment metagenome</name>
    <dbReference type="NCBI Taxonomy" id="412755"/>
    <lineage>
        <taxon>unclassified sequences</taxon>
        <taxon>metagenomes</taxon>
        <taxon>ecological metagenomes</taxon>
    </lineage>
</organism>
<keyword evidence="2" id="KW-0812">Transmembrane</keyword>
<feature type="transmembrane region" description="Helical" evidence="2">
    <location>
        <begin position="177"/>
        <end position="195"/>
    </location>
</feature>
<sequence>YGDFKDGIIDGDRRGNVKKWQDHKSETDKIDLYFEEIEKKYSQGKIISIKKKKGVKEKELEKIKKARKFHAFNLNNEIKKLEEELKSLNNEDIKDLSANMRDCYTKRKEIEIKKAKAEKLAKEYSQLGWLQIAQQDYTRHKEKAHGRWTKFSIGLFITAFLVLSAGGLFTIIFNNRIVFLIAFIIGAIATIFAIITSKRFSAEKSSTQALNQLENEYEQNFGDKLSSESDFGTKIREMDKAKTQEEILIGQIDATKD</sequence>